<organism evidence="3 4">
    <name type="scientific">Aureobasidium uvarum</name>
    <dbReference type="NCBI Taxonomy" id="2773716"/>
    <lineage>
        <taxon>Eukaryota</taxon>
        <taxon>Fungi</taxon>
        <taxon>Dikarya</taxon>
        <taxon>Ascomycota</taxon>
        <taxon>Pezizomycotina</taxon>
        <taxon>Dothideomycetes</taxon>
        <taxon>Dothideomycetidae</taxon>
        <taxon>Dothideales</taxon>
        <taxon>Saccotheciaceae</taxon>
        <taxon>Aureobasidium</taxon>
    </lineage>
</organism>
<accession>A0A9N8KJP2</accession>
<sequence length="317" mass="34919">MSTRKSAMSASKAESGNTGDMAEFNTASKINDNVAAEYFPPHRSENIQDVEEASEISRVSPALFQEGSTAEKVPAWKEVPRSDHDQVQYKNQFSMTKPIFNRPSQSLSPISQHSAEEGDALNMSNGKQKAEKQVASDDQLNVPLTAEDRAKSFMRERLQHWKDILEEQKCSSLDDEFKGARLPVPLDFNASMLSREDYEEHLRDASGCDSTHATTSPNVSPSEQSTATSALLYGLSVLKAAFPAQQHDMVTSLIHPKVRVLQPSLAFEMTALLLEIDTTKLLSMTVDEEALFARAKKVARAWGVELSSLDNSPDGVA</sequence>
<reference evidence="3" key="1">
    <citation type="submission" date="2020-06" db="EMBL/GenBank/DDBJ databases">
        <authorList>
            <person name="Onetto C."/>
        </authorList>
    </citation>
    <scope>NUCLEOTIDE SEQUENCE</scope>
</reference>
<name>A0A9N8KJP2_9PEZI</name>
<feature type="compositionally biased region" description="Polar residues" evidence="1">
    <location>
        <begin position="102"/>
        <end position="113"/>
    </location>
</feature>
<proteinExistence type="predicted"/>
<protein>
    <recommendedName>
        <fullName evidence="2">PABC domain-containing protein</fullName>
    </recommendedName>
</protein>
<feature type="region of interest" description="Disordered" evidence="1">
    <location>
        <begin position="202"/>
        <end position="224"/>
    </location>
</feature>
<feature type="domain" description="PABC" evidence="2">
    <location>
        <begin position="230"/>
        <end position="307"/>
    </location>
</feature>
<keyword evidence="4" id="KW-1185">Reference proteome</keyword>
<comment type="caution">
    <text evidence="3">The sequence shown here is derived from an EMBL/GenBank/DDBJ whole genome shotgun (WGS) entry which is preliminary data.</text>
</comment>
<feature type="region of interest" description="Disordered" evidence="1">
    <location>
        <begin position="99"/>
        <end position="118"/>
    </location>
</feature>
<evidence type="ECO:0000259" key="2">
    <source>
        <dbReference type="PROSITE" id="PS51309"/>
    </source>
</evidence>
<feature type="compositionally biased region" description="Polar residues" evidence="1">
    <location>
        <begin position="208"/>
        <end position="224"/>
    </location>
</feature>
<dbReference type="EMBL" id="CAINUL010000003">
    <property type="protein sequence ID" value="CAD0109240.1"/>
    <property type="molecule type" value="Genomic_DNA"/>
</dbReference>
<dbReference type="PROSITE" id="PS51309">
    <property type="entry name" value="PABC"/>
    <property type="match status" value="1"/>
</dbReference>
<dbReference type="SUPFAM" id="SSF63570">
    <property type="entry name" value="PABC (PABP) domain"/>
    <property type="match status" value="1"/>
</dbReference>
<dbReference type="Proteomes" id="UP000745764">
    <property type="component" value="Unassembled WGS sequence"/>
</dbReference>
<dbReference type="InterPro" id="IPR002004">
    <property type="entry name" value="PABP_HYD_C"/>
</dbReference>
<dbReference type="GO" id="GO:0003723">
    <property type="term" value="F:RNA binding"/>
    <property type="evidence" value="ECO:0007669"/>
    <property type="project" value="InterPro"/>
</dbReference>
<feature type="compositionally biased region" description="Polar residues" evidence="1">
    <location>
        <begin position="1"/>
        <end position="18"/>
    </location>
</feature>
<evidence type="ECO:0000256" key="1">
    <source>
        <dbReference type="SAM" id="MobiDB-lite"/>
    </source>
</evidence>
<feature type="region of interest" description="Disordered" evidence="1">
    <location>
        <begin position="1"/>
        <end position="25"/>
    </location>
</feature>
<dbReference type="InterPro" id="IPR036053">
    <property type="entry name" value="PABP-dom"/>
</dbReference>
<dbReference type="Pfam" id="PF00658">
    <property type="entry name" value="MLLE"/>
    <property type="match status" value="1"/>
</dbReference>
<evidence type="ECO:0000313" key="4">
    <source>
        <dbReference type="Proteomes" id="UP000745764"/>
    </source>
</evidence>
<dbReference type="AlphaFoldDB" id="A0A9N8KJP2"/>
<gene>
    <name evidence="3" type="ORF">AWRI4620_LOCUS3495</name>
</gene>
<dbReference type="OrthoDB" id="19742at2759"/>
<dbReference type="Gene3D" id="1.10.1900.10">
    <property type="entry name" value="c-terminal domain of poly(a) binding protein"/>
    <property type="match status" value="1"/>
</dbReference>
<evidence type="ECO:0000313" key="3">
    <source>
        <dbReference type="EMBL" id="CAD0109240.1"/>
    </source>
</evidence>